<dbReference type="PANTHER" id="PTHR45831:SF2">
    <property type="entry name" value="LD24721P"/>
    <property type="match status" value="1"/>
</dbReference>
<dbReference type="GO" id="GO:0060090">
    <property type="term" value="F:molecular adaptor activity"/>
    <property type="evidence" value="ECO:0007669"/>
    <property type="project" value="TreeGrafter"/>
</dbReference>
<reference evidence="4" key="2">
    <citation type="submission" date="2017-02" db="UniProtKB">
        <authorList>
            <consortium name="WormBaseParasite"/>
        </authorList>
    </citation>
    <scope>IDENTIFICATION</scope>
</reference>
<evidence type="ECO:0000313" key="3">
    <source>
        <dbReference type="Proteomes" id="UP000035642"/>
    </source>
</evidence>
<organism evidence="3 4">
    <name type="scientific">Angiostrongylus cantonensis</name>
    <name type="common">Rat lungworm</name>
    <dbReference type="NCBI Taxonomy" id="6313"/>
    <lineage>
        <taxon>Eukaryota</taxon>
        <taxon>Metazoa</taxon>
        <taxon>Ecdysozoa</taxon>
        <taxon>Nematoda</taxon>
        <taxon>Chromadorea</taxon>
        <taxon>Rhabditida</taxon>
        <taxon>Rhabditina</taxon>
        <taxon>Rhabditomorpha</taxon>
        <taxon>Strongyloidea</taxon>
        <taxon>Metastrongylidae</taxon>
        <taxon>Angiostrongylus</taxon>
    </lineage>
</organism>
<dbReference type="InterPro" id="IPR047150">
    <property type="entry name" value="SGT"/>
</dbReference>
<dbReference type="Proteomes" id="UP000035642">
    <property type="component" value="Unassembled WGS sequence"/>
</dbReference>
<evidence type="ECO:0000256" key="1">
    <source>
        <dbReference type="ARBA" id="ARBA00022737"/>
    </source>
</evidence>
<sequence length="75" mass="8489">MVTKLTSAESLKDAGNDAMKREQWKEANDCYTDALHLTSDDDKTLRATLYRNRSLSRLKQGDFEGAESDCTKGMR</sequence>
<dbReference type="InterPro" id="IPR011990">
    <property type="entry name" value="TPR-like_helical_dom_sf"/>
</dbReference>
<evidence type="ECO:0000256" key="2">
    <source>
        <dbReference type="ARBA" id="ARBA00022803"/>
    </source>
</evidence>
<dbReference type="AlphaFoldDB" id="A0A0K0DQY0"/>
<evidence type="ECO:0000313" key="4">
    <source>
        <dbReference type="WBParaSite" id="ACAC_0001416901-mRNA-1"/>
    </source>
</evidence>
<dbReference type="PANTHER" id="PTHR45831">
    <property type="entry name" value="LD24721P"/>
    <property type="match status" value="1"/>
</dbReference>
<keyword evidence="3" id="KW-1185">Reference proteome</keyword>
<dbReference type="GO" id="GO:0072380">
    <property type="term" value="C:TRC complex"/>
    <property type="evidence" value="ECO:0007669"/>
    <property type="project" value="TreeGrafter"/>
</dbReference>
<protein>
    <submittedName>
        <fullName evidence="4">TPR_REGION domain-containing protein</fullName>
    </submittedName>
</protein>
<dbReference type="Gene3D" id="1.25.40.10">
    <property type="entry name" value="Tetratricopeptide repeat domain"/>
    <property type="match status" value="1"/>
</dbReference>
<dbReference type="GO" id="GO:0006620">
    <property type="term" value="P:post-translational protein targeting to endoplasmic reticulum membrane"/>
    <property type="evidence" value="ECO:0007669"/>
    <property type="project" value="TreeGrafter"/>
</dbReference>
<keyword evidence="2" id="KW-0802">TPR repeat</keyword>
<proteinExistence type="predicted"/>
<accession>A0A0K0DQY0</accession>
<name>A0A0K0DQY0_ANGCA</name>
<dbReference type="STRING" id="6313.A0A0K0DQY0"/>
<dbReference type="SUPFAM" id="SSF48452">
    <property type="entry name" value="TPR-like"/>
    <property type="match status" value="1"/>
</dbReference>
<dbReference type="GO" id="GO:0016020">
    <property type="term" value="C:membrane"/>
    <property type="evidence" value="ECO:0007669"/>
    <property type="project" value="TreeGrafter"/>
</dbReference>
<reference evidence="3" key="1">
    <citation type="submission" date="2012-09" db="EMBL/GenBank/DDBJ databases">
        <authorList>
            <person name="Martin A.A."/>
        </authorList>
    </citation>
    <scope>NUCLEOTIDE SEQUENCE</scope>
</reference>
<keyword evidence="1" id="KW-0677">Repeat</keyword>
<dbReference type="WBParaSite" id="ACAC_0001416901-mRNA-1">
    <property type="protein sequence ID" value="ACAC_0001416901-mRNA-1"/>
    <property type="gene ID" value="ACAC_0001416901"/>
</dbReference>